<evidence type="ECO:0000313" key="2">
    <source>
        <dbReference type="EMBL" id="MBL3658989.1"/>
    </source>
</evidence>
<dbReference type="Gene3D" id="2.60.60.40">
    <property type="match status" value="1"/>
</dbReference>
<sequence>MLLKNLLNRHHWIVRGYDFNEPMASRVFIQSFPTHNIYKYLIILIMLLFVNAVNAQNLMENLNRGVVAVRTSNSQVFVSWRMFGTDPSNIAFNLYRGSTKVNATPITNSTNYVDNTSTNASYSVRPVINGVEQAASEAANVWGQNYKTVNLQRPPGGATPSGSYTYSPNDCSVGDLDGDGEYEIIVKWDPSNSKDNSQSGYTGKVFLDAYKLNGTQLWRVDLGWNIRAGAHYTQFMVYDFDSDGKAEVVCKTADGTTDGQGNVIGNPSADWRNSSGYVLDGPEYLTVFNGQTGAAMHTVNYLPGRGNVCNWGDCYGNRVDRFLGGIAYLDGRNPSIIMSRGYYTRSVIAAWDYSNGQLRSRWVFDTNNGWSNYAGKGNHQLSVADVDFDGRDEIVYGAMVVDDNGRGLYTSTWGHGDAMHVSDLIPSRPGLEVFTPIEDASSNPSNGKPAVVMRDARTGSIIWAKYKNGDIGRGLSADIMPEYPGAESWASSGLGVYSSTGDLVSTNIPSINFAIWWDGDLSRELLDGTTISKYNSGVLLSPTGVGSNNGTKATPNLSADLLGDWREEVVWRTSDNQSLRIYTTTATTNQKLYTLMHNPQYRAAIAWQNSGYNQPPWTSYYLGSGMSTPPQPNIELVNGGNPGVGNLMVRARGEGGGEVIEVRADGNTVASFTLSTNYQNYYADGSGNITVHFVNDDTGLDVQVDYIMVDGVTIQSEDRPTNTSVWQDDACGGSYSEWMHCNGYIDYGTLDTPTVTTIQESTQGFCSVEGAIENNHSGYTGNGFVNSANSYGSGINWRVNFNTSGTYTFTWRYANGGVSGRTARLLIDGAPAVSSIAFPNAAWTSWNTVSVTANISAGAKTVRLEATQADGLANIDYIQITGPASATDCNVNFNDLATTKHGLKTEVISEQSSEDLLLYPNPSNGLVNIVWKGDTHKGAELKVYDSNGHLITDHLVVENQFKLDVSDFPEGIYIITLTTEQQTLSKKFIK</sequence>
<dbReference type="Pfam" id="PF16841">
    <property type="entry name" value="CBM60"/>
    <property type="match status" value="1"/>
</dbReference>
<protein>
    <submittedName>
        <fullName evidence="2">T9SS type A sorting domain-containing protein</fullName>
    </submittedName>
</protein>
<dbReference type="InterPro" id="IPR026444">
    <property type="entry name" value="Secre_tail"/>
</dbReference>
<dbReference type="Pfam" id="PF03422">
    <property type="entry name" value="CBM_6"/>
    <property type="match status" value="1"/>
</dbReference>
<dbReference type="GO" id="GO:0030246">
    <property type="term" value="F:carbohydrate binding"/>
    <property type="evidence" value="ECO:0007669"/>
    <property type="project" value="InterPro"/>
</dbReference>
<name>A0A937K1W1_9BACT</name>
<gene>
    <name evidence="2" type="ORF">JL102_22775</name>
</gene>
<feature type="domain" description="CBM6" evidence="1">
    <location>
        <begin position="756"/>
        <end position="881"/>
    </location>
</feature>
<dbReference type="SUPFAM" id="SSF49785">
    <property type="entry name" value="Galactose-binding domain-like"/>
    <property type="match status" value="1"/>
</dbReference>
<reference evidence="2" key="1">
    <citation type="submission" date="2021-01" db="EMBL/GenBank/DDBJ databases">
        <title>Fulvivirga kasyanovii gen. nov., sp nov., a novel member of the phylum Bacteroidetes isolated from seawater in a mussel farm.</title>
        <authorList>
            <person name="Zhao L.-H."/>
            <person name="Wang Z.-J."/>
        </authorList>
    </citation>
    <scope>NUCLEOTIDE SEQUENCE</scope>
    <source>
        <strain evidence="2">2943</strain>
    </source>
</reference>
<dbReference type="InterPro" id="IPR041624">
    <property type="entry name" value="RGI_lyase"/>
</dbReference>
<keyword evidence="3" id="KW-1185">Reference proteome</keyword>
<dbReference type="RefSeq" id="WP_202246783.1">
    <property type="nucleotide sequence ID" value="NZ_JAESIY010000022.1"/>
</dbReference>
<dbReference type="Gene3D" id="2.60.120.260">
    <property type="entry name" value="Galactose-binding domain-like"/>
    <property type="match status" value="1"/>
</dbReference>
<dbReference type="InterPro" id="IPR031768">
    <property type="entry name" value="CBM60_xylan-bd"/>
</dbReference>
<dbReference type="PANTHER" id="PTHR43118">
    <property type="entry name" value="RHAMNOGALACTURONAN LYASE (EUROFUNG)"/>
    <property type="match status" value="1"/>
</dbReference>
<dbReference type="NCBIfam" id="TIGR04183">
    <property type="entry name" value="Por_Secre_tail"/>
    <property type="match status" value="1"/>
</dbReference>
<dbReference type="InterPro" id="IPR034641">
    <property type="entry name" value="RGL11"/>
</dbReference>
<organism evidence="2 3">
    <name type="scientific">Fulvivirga sediminis</name>
    <dbReference type="NCBI Taxonomy" id="2803949"/>
    <lineage>
        <taxon>Bacteria</taxon>
        <taxon>Pseudomonadati</taxon>
        <taxon>Bacteroidota</taxon>
        <taxon>Cytophagia</taxon>
        <taxon>Cytophagales</taxon>
        <taxon>Fulvivirgaceae</taxon>
        <taxon>Fulvivirga</taxon>
    </lineage>
</organism>
<dbReference type="InterPro" id="IPR028994">
    <property type="entry name" value="Integrin_alpha_N"/>
</dbReference>
<evidence type="ECO:0000259" key="1">
    <source>
        <dbReference type="PROSITE" id="PS51175"/>
    </source>
</evidence>
<dbReference type="SUPFAM" id="SSF69318">
    <property type="entry name" value="Integrin alpha N-terminal domain"/>
    <property type="match status" value="1"/>
</dbReference>
<dbReference type="Gene3D" id="2.60.40.10">
    <property type="entry name" value="Immunoglobulins"/>
    <property type="match status" value="1"/>
</dbReference>
<dbReference type="EMBL" id="JAESIY010000022">
    <property type="protein sequence ID" value="MBL3658989.1"/>
    <property type="molecule type" value="Genomic_DNA"/>
</dbReference>
<dbReference type="InterPro" id="IPR005084">
    <property type="entry name" value="CBM6"/>
</dbReference>
<comment type="caution">
    <text evidence="2">The sequence shown here is derived from an EMBL/GenBank/DDBJ whole genome shotgun (WGS) entry which is preliminary data.</text>
</comment>
<dbReference type="CDD" id="cd04082">
    <property type="entry name" value="CBM35_pectate_lyase-like"/>
    <property type="match status" value="1"/>
</dbReference>
<proteinExistence type="predicted"/>
<dbReference type="Pfam" id="PF21348">
    <property type="entry name" value="RGL11_C"/>
    <property type="match status" value="1"/>
</dbReference>
<dbReference type="Pfam" id="PF18962">
    <property type="entry name" value="Por_Secre_tail"/>
    <property type="match status" value="1"/>
</dbReference>
<dbReference type="AlphaFoldDB" id="A0A937K1W1"/>
<dbReference type="InterPro" id="IPR008979">
    <property type="entry name" value="Galactose-bd-like_sf"/>
</dbReference>
<dbReference type="PANTHER" id="PTHR43118:SF1">
    <property type="entry name" value="RHAMNOGALACTURONAN LYASE (EUROFUNG)"/>
    <property type="match status" value="1"/>
</dbReference>
<evidence type="ECO:0000313" key="3">
    <source>
        <dbReference type="Proteomes" id="UP000659388"/>
    </source>
</evidence>
<dbReference type="Pfam" id="PF18370">
    <property type="entry name" value="RGI_lyase"/>
    <property type="match status" value="1"/>
</dbReference>
<dbReference type="InterPro" id="IPR013783">
    <property type="entry name" value="Ig-like_fold"/>
</dbReference>
<accession>A0A937K1W1</accession>
<dbReference type="InterPro" id="IPR049366">
    <property type="entry name" value="RGL11_C"/>
</dbReference>
<dbReference type="Proteomes" id="UP000659388">
    <property type="component" value="Unassembled WGS sequence"/>
</dbReference>
<dbReference type="PROSITE" id="PS51175">
    <property type="entry name" value="CBM6"/>
    <property type="match status" value="1"/>
</dbReference>
<dbReference type="CDD" id="cd10318">
    <property type="entry name" value="RGL11"/>
    <property type="match status" value="1"/>
</dbReference>